<dbReference type="AlphaFoldDB" id="A0A8S1HJ18"/>
<keyword evidence="2" id="KW-1185">Reference proteome</keyword>
<name>A0A8S1HJ18_9PELO</name>
<evidence type="ECO:0000313" key="1">
    <source>
        <dbReference type="EMBL" id="CAD6195265.1"/>
    </source>
</evidence>
<accession>A0A8S1HJ18</accession>
<evidence type="ECO:0000313" key="2">
    <source>
        <dbReference type="Proteomes" id="UP000835052"/>
    </source>
</evidence>
<dbReference type="EMBL" id="CAJGYM010000053">
    <property type="protein sequence ID" value="CAD6195265.1"/>
    <property type="molecule type" value="Genomic_DNA"/>
</dbReference>
<reference evidence="1" key="1">
    <citation type="submission" date="2020-10" db="EMBL/GenBank/DDBJ databases">
        <authorList>
            <person name="Kikuchi T."/>
        </authorList>
    </citation>
    <scope>NUCLEOTIDE SEQUENCE</scope>
    <source>
        <strain evidence="1">NKZ352</strain>
    </source>
</reference>
<sequence length="167" mass="18963">MMSNATNPQKEGNSLELAKISGDLSNLARLQMTAIAEPTFLFGTRGMDQNRFPDSTVKLSASLYPRGGEAGHEAESEACSAGHIKRQSVWTTPPRSYRIDDSLLLDLCRQLKFSDFDSFNSLFNFMFHIPENILDYPDAHHQRAQRFLKMSLAERRKGFRRSLTAIY</sequence>
<gene>
    <name evidence="1" type="ORF">CAUJ_LOCUS11184</name>
</gene>
<comment type="caution">
    <text evidence="1">The sequence shown here is derived from an EMBL/GenBank/DDBJ whole genome shotgun (WGS) entry which is preliminary data.</text>
</comment>
<organism evidence="1 2">
    <name type="scientific">Caenorhabditis auriculariae</name>
    <dbReference type="NCBI Taxonomy" id="2777116"/>
    <lineage>
        <taxon>Eukaryota</taxon>
        <taxon>Metazoa</taxon>
        <taxon>Ecdysozoa</taxon>
        <taxon>Nematoda</taxon>
        <taxon>Chromadorea</taxon>
        <taxon>Rhabditida</taxon>
        <taxon>Rhabditina</taxon>
        <taxon>Rhabditomorpha</taxon>
        <taxon>Rhabditoidea</taxon>
        <taxon>Rhabditidae</taxon>
        <taxon>Peloderinae</taxon>
        <taxon>Caenorhabditis</taxon>
    </lineage>
</organism>
<proteinExistence type="predicted"/>
<dbReference type="Proteomes" id="UP000835052">
    <property type="component" value="Unassembled WGS sequence"/>
</dbReference>
<protein>
    <submittedName>
        <fullName evidence="1">Uncharacterized protein</fullName>
    </submittedName>
</protein>